<dbReference type="EMBL" id="HBUF01553895">
    <property type="protein sequence ID" value="CAG6759836.1"/>
    <property type="molecule type" value="Transcribed_RNA"/>
</dbReference>
<keyword evidence="1" id="KW-0812">Transmembrane</keyword>
<evidence type="ECO:0000256" key="1">
    <source>
        <dbReference type="SAM" id="Phobius"/>
    </source>
</evidence>
<feature type="transmembrane region" description="Helical" evidence="1">
    <location>
        <begin position="56"/>
        <end position="76"/>
    </location>
</feature>
<name>A0A8D9EN80_9HEMI</name>
<keyword evidence="1" id="KW-0472">Membrane</keyword>
<reference evidence="2" key="1">
    <citation type="submission" date="2021-05" db="EMBL/GenBank/DDBJ databases">
        <authorList>
            <person name="Alioto T."/>
            <person name="Alioto T."/>
            <person name="Gomez Garrido J."/>
        </authorList>
    </citation>
    <scope>NUCLEOTIDE SEQUENCE</scope>
</reference>
<organism evidence="2">
    <name type="scientific">Cacopsylla melanoneura</name>
    <dbReference type="NCBI Taxonomy" id="428564"/>
    <lineage>
        <taxon>Eukaryota</taxon>
        <taxon>Metazoa</taxon>
        <taxon>Ecdysozoa</taxon>
        <taxon>Arthropoda</taxon>
        <taxon>Hexapoda</taxon>
        <taxon>Insecta</taxon>
        <taxon>Pterygota</taxon>
        <taxon>Neoptera</taxon>
        <taxon>Paraneoptera</taxon>
        <taxon>Hemiptera</taxon>
        <taxon>Sternorrhyncha</taxon>
        <taxon>Psylloidea</taxon>
        <taxon>Psyllidae</taxon>
        <taxon>Psyllinae</taxon>
        <taxon>Cacopsylla</taxon>
    </lineage>
</organism>
<proteinExistence type="predicted"/>
<keyword evidence="1" id="KW-1133">Transmembrane helix</keyword>
<sequence>MVSHFNVQPTIIRLFFKVQHGMMLASFNNRICLHNMYILCVKIKMYSIFFKHVPTFFFFFYFSLKVIVPRTVFALLQDTSSLYLCQRRKTQVRNFRSDRDSKPQPPSQ</sequence>
<accession>A0A8D9EN80</accession>
<evidence type="ECO:0000313" key="2">
    <source>
        <dbReference type="EMBL" id="CAG6759836.1"/>
    </source>
</evidence>
<protein>
    <submittedName>
        <fullName evidence="2">Uncharacterized protein</fullName>
    </submittedName>
</protein>
<dbReference type="AlphaFoldDB" id="A0A8D9EN80"/>